<proteinExistence type="predicted"/>
<keyword evidence="5" id="KW-0597">Phosphoprotein</keyword>
<evidence type="ECO:0000256" key="1">
    <source>
        <dbReference type="ARBA" id="ARBA00000085"/>
    </source>
</evidence>
<accession>A0ABU1ARN3</accession>
<evidence type="ECO:0000259" key="13">
    <source>
        <dbReference type="PROSITE" id="PS50109"/>
    </source>
</evidence>
<keyword evidence="6" id="KW-0808">Transferase</keyword>
<dbReference type="Pfam" id="PF02518">
    <property type="entry name" value="HATPase_c"/>
    <property type="match status" value="1"/>
</dbReference>
<dbReference type="PANTHER" id="PTHR43711">
    <property type="entry name" value="TWO-COMPONENT HISTIDINE KINASE"/>
    <property type="match status" value="1"/>
</dbReference>
<evidence type="ECO:0000256" key="3">
    <source>
        <dbReference type="ARBA" id="ARBA00012438"/>
    </source>
</evidence>
<keyword evidence="4" id="KW-1003">Cell membrane</keyword>
<evidence type="ECO:0000256" key="6">
    <source>
        <dbReference type="ARBA" id="ARBA00022679"/>
    </source>
</evidence>
<dbReference type="InterPro" id="IPR036097">
    <property type="entry name" value="HisK_dim/P_sf"/>
</dbReference>
<dbReference type="InterPro" id="IPR033479">
    <property type="entry name" value="dCache_1"/>
</dbReference>
<dbReference type="SMART" id="SM00388">
    <property type="entry name" value="HisKA"/>
    <property type="match status" value="1"/>
</dbReference>
<dbReference type="EMBL" id="JARXHW010000007">
    <property type="protein sequence ID" value="MDQ8206805.1"/>
    <property type="molecule type" value="Genomic_DNA"/>
</dbReference>
<organism evidence="14 15">
    <name type="scientific">Thalassobacterium maritimum</name>
    <dbReference type="NCBI Taxonomy" id="3041265"/>
    <lineage>
        <taxon>Bacteria</taxon>
        <taxon>Pseudomonadati</taxon>
        <taxon>Verrucomicrobiota</taxon>
        <taxon>Opitutia</taxon>
        <taxon>Puniceicoccales</taxon>
        <taxon>Coraliomargaritaceae</taxon>
        <taxon>Thalassobacterium</taxon>
    </lineage>
</organism>
<keyword evidence="11 12" id="KW-0472">Membrane</keyword>
<feature type="transmembrane region" description="Helical" evidence="12">
    <location>
        <begin position="12"/>
        <end position="34"/>
    </location>
</feature>
<gene>
    <name evidence="14" type="ORF">QEH52_04745</name>
</gene>
<comment type="caution">
    <text evidence="14">The sequence shown here is derived from an EMBL/GenBank/DDBJ whole genome shotgun (WGS) entry which is preliminary data.</text>
</comment>
<evidence type="ECO:0000256" key="4">
    <source>
        <dbReference type="ARBA" id="ARBA00022475"/>
    </source>
</evidence>
<feature type="domain" description="Histidine kinase" evidence="13">
    <location>
        <begin position="368"/>
        <end position="584"/>
    </location>
</feature>
<keyword evidence="10" id="KW-0902">Two-component regulatory system</keyword>
<keyword evidence="8 14" id="KW-0418">Kinase</keyword>
<evidence type="ECO:0000313" key="14">
    <source>
        <dbReference type="EMBL" id="MDQ8206805.1"/>
    </source>
</evidence>
<dbReference type="CDD" id="cd00075">
    <property type="entry name" value="HATPase"/>
    <property type="match status" value="1"/>
</dbReference>
<dbReference type="InterPro" id="IPR003594">
    <property type="entry name" value="HATPase_dom"/>
</dbReference>
<dbReference type="Pfam" id="PF00512">
    <property type="entry name" value="HisKA"/>
    <property type="match status" value="1"/>
</dbReference>
<evidence type="ECO:0000256" key="8">
    <source>
        <dbReference type="ARBA" id="ARBA00022777"/>
    </source>
</evidence>
<evidence type="ECO:0000256" key="7">
    <source>
        <dbReference type="ARBA" id="ARBA00022692"/>
    </source>
</evidence>
<dbReference type="InterPro" id="IPR004358">
    <property type="entry name" value="Sig_transdc_His_kin-like_C"/>
</dbReference>
<protein>
    <recommendedName>
        <fullName evidence="3">histidine kinase</fullName>
        <ecNumber evidence="3">2.7.13.3</ecNumber>
    </recommendedName>
</protein>
<dbReference type="Gene3D" id="3.30.450.20">
    <property type="entry name" value="PAS domain"/>
    <property type="match status" value="1"/>
</dbReference>
<dbReference type="PROSITE" id="PS50109">
    <property type="entry name" value="HIS_KIN"/>
    <property type="match status" value="1"/>
</dbReference>
<evidence type="ECO:0000256" key="9">
    <source>
        <dbReference type="ARBA" id="ARBA00022989"/>
    </source>
</evidence>
<evidence type="ECO:0000256" key="12">
    <source>
        <dbReference type="SAM" id="Phobius"/>
    </source>
</evidence>
<dbReference type="InterPro" id="IPR005467">
    <property type="entry name" value="His_kinase_dom"/>
</dbReference>
<reference evidence="14 15" key="1">
    <citation type="submission" date="2023-04" db="EMBL/GenBank/DDBJ databases">
        <title>A novel bacteria isolated from coastal sediment.</title>
        <authorList>
            <person name="Liu X.-J."/>
            <person name="Du Z.-J."/>
        </authorList>
    </citation>
    <scope>NUCLEOTIDE SEQUENCE [LARGE SCALE GENOMIC DNA]</scope>
    <source>
        <strain evidence="14 15">SDUM461003</strain>
    </source>
</reference>
<comment type="catalytic activity">
    <reaction evidence="1">
        <text>ATP + protein L-histidine = ADP + protein N-phospho-L-histidine.</text>
        <dbReference type="EC" id="2.7.13.3"/>
    </reaction>
</comment>
<keyword evidence="9 12" id="KW-1133">Transmembrane helix</keyword>
<dbReference type="Proteomes" id="UP001225316">
    <property type="component" value="Unassembled WGS sequence"/>
</dbReference>
<dbReference type="InterPro" id="IPR050736">
    <property type="entry name" value="Sensor_HK_Regulatory"/>
</dbReference>
<dbReference type="PRINTS" id="PR00344">
    <property type="entry name" value="BCTRLSENSOR"/>
</dbReference>
<dbReference type="InterPro" id="IPR036890">
    <property type="entry name" value="HATPase_C_sf"/>
</dbReference>
<evidence type="ECO:0000313" key="15">
    <source>
        <dbReference type="Proteomes" id="UP001225316"/>
    </source>
</evidence>
<evidence type="ECO:0000256" key="10">
    <source>
        <dbReference type="ARBA" id="ARBA00023012"/>
    </source>
</evidence>
<feature type="transmembrane region" description="Helical" evidence="12">
    <location>
        <begin position="291"/>
        <end position="313"/>
    </location>
</feature>
<dbReference type="CDD" id="cd18774">
    <property type="entry name" value="PDC2_HK_sensor"/>
    <property type="match status" value="1"/>
</dbReference>
<dbReference type="Pfam" id="PF02743">
    <property type="entry name" value="dCache_1"/>
    <property type="match status" value="1"/>
</dbReference>
<name>A0ABU1ARN3_9BACT</name>
<evidence type="ECO:0000256" key="11">
    <source>
        <dbReference type="ARBA" id="ARBA00023136"/>
    </source>
</evidence>
<sequence length="584" mass="66421">MVGNIFSKRFGWAWFVSLLLLAGFLLISISSYLVSRGNIRDTITESTLPLTSDNVYSEIQRDLLRPVFIASLMAHDTFLRDWAISGELDDDAITRYLHEIKIKYATVTSFFVSEQTQKYYHSYGLLKTVRESEPRDEWYYRVRDMEDAYEINVDPDLANADEMTIFINYRTFDYDGNFIGATGVGLTVNSVNNLISRYEAKYERQIYFTDAEGKIVLRPMNSPLLKHTHLKEIEGLGEHVSDLLNDQGSQLSYRRDGENRLLHCRYVPELDWYLIVEQSEAAMLAPVKEQLFVNISLALLVTCIVAYICIAAIKRQQGRLEVQNEALSRTNAMNEKQKFELLATAEDLAIANRTLERMNREKDDFIGVLAHDLRNPLNSVIGLCDLAEGGFDEFTCDEFIDDIKRCGIRMLDLTERLLDVSRMESFHGPVATEDLIFNEVVESVLAQFLPQAAHKNIHVQINLEQTEGVHLQSHHDWLDVCISNLISNAIKYTPKFGKVGITTRCVDSLLELEISDSGCGIKDDDLDKLFGKFVRLSSKPTDNESSLGLGLYIVKQMSERLGMQVQVHSELGKGTSFTLIRKLG</sequence>
<keyword evidence="15" id="KW-1185">Reference proteome</keyword>
<dbReference type="EC" id="2.7.13.3" evidence="3"/>
<dbReference type="InterPro" id="IPR003661">
    <property type="entry name" value="HisK_dim/P_dom"/>
</dbReference>
<dbReference type="SUPFAM" id="SSF47384">
    <property type="entry name" value="Homodimeric domain of signal transducing histidine kinase"/>
    <property type="match status" value="1"/>
</dbReference>
<comment type="subcellular location">
    <subcellularLocation>
        <location evidence="2">Cell membrane</location>
        <topology evidence="2">Multi-pass membrane protein</topology>
    </subcellularLocation>
</comment>
<dbReference type="SUPFAM" id="SSF55874">
    <property type="entry name" value="ATPase domain of HSP90 chaperone/DNA topoisomerase II/histidine kinase"/>
    <property type="match status" value="1"/>
</dbReference>
<dbReference type="Gene3D" id="1.10.287.130">
    <property type="match status" value="1"/>
</dbReference>
<dbReference type="RefSeq" id="WP_308948924.1">
    <property type="nucleotide sequence ID" value="NZ_JARXHW010000007.1"/>
</dbReference>
<dbReference type="CDD" id="cd00082">
    <property type="entry name" value="HisKA"/>
    <property type="match status" value="1"/>
</dbReference>
<dbReference type="SMART" id="SM00387">
    <property type="entry name" value="HATPase_c"/>
    <property type="match status" value="1"/>
</dbReference>
<dbReference type="Gene3D" id="3.30.565.10">
    <property type="entry name" value="Histidine kinase-like ATPase, C-terminal domain"/>
    <property type="match status" value="1"/>
</dbReference>
<dbReference type="GO" id="GO:0016301">
    <property type="term" value="F:kinase activity"/>
    <property type="evidence" value="ECO:0007669"/>
    <property type="project" value="UniProtKB-KW"/>
</dbReference>
<evidence type="ECO:0000256" key="2">
    <source>
        <dbReference type="ARBA" id="ARBA00004651"/>
    </source>
</evidence>
<evidence type="ECO:0000256" key="5">
    <source>
        <dbReference type="ARBA" id="ARBA00022553"/>
    </source>
</evidence>
<keyword evidence="7 12" id="KW-0812">Transmembrane</keyword>
<dbReference type="PANTHER" id="PTHR43711:SF1">
    <property type="entry name" value="HISTIDINE KINASE 1"/>
    <property type="match status" value="1"/>
</dbReference>